<evidence type="ECO:0000256" key="3">
    <source>
        <dbReference type="ARBA" id="ARBA00011233"/>
    </source>
</evidence>
<comment type="subunit">
    <text evidence="3">Homotrimer.</text>
</comment>
<dbReference type="RefSeq" id="WP_273641640.1">
    <property type="nucleotide sequence ID" value="NZ_JAQQXP010000002.1"/>
</dbReference>
<protein>
    <submittedName>
        <fullName evidence="6">Bifunctional 4-hydroxy-2-oxoglutarate aldolase/2-dehydro-3-deoxy-phosphogluconate aldolase</fullName>
        <ecNumber evidence="6">4.1.2.14</ecNumber>
        <ecNumber evidence="6">4.1.3.16</ecNumber>
    </submittedName>
</protein>
<sequence length="213" mass="22294">MFTNCSISPESILKSGPVIPVLVENDINNAIEITKALLAGNVKVIEVTLRTPNSLKIIESLSHEFPEAIVGAGTVTNMRQFAAAEMAGAKFCISPGSSNELLMGAMQGNTPLIPGVSTVSEAMCARNIGYKVLKFFPAEAAGGPKVLSSIAGPFPDLLFCPTGGININNAPTYLNLANVLCVGGSWLVPSEAVKNQDWQQITSLAAETSELCA</sequence>
<dbReference type="EMBL" id="JAQQXP010000002">
    <property type="protein sequence ID" value="MDC8831859.1"/>
    <property type="molecule type" value="Genomic_DNA"/>
</dbReference>
<organism evidence="6 7">
    <name type="scientific">Alteromonas gilva</name>
    <dbReference type="NCBI Taxonomy" id="2987522"/>
    <lineage>
        <taxon>Bacteria</taxon>
        <taxon>Pseudomonadati</taxon>
        <taxon>Pseudomonadota</taxon>
        <taxon>Gammaproteobacteria</taxon>
        <taxon>Alteromonadales</taxon>
        <taxon>Alteromonadaceae</taxon>
        <taxon>Alteromonas/Salinimonas group</taxon>
        <taxon>Alteromonas</taxon>
    </lineage>
</organism>
<dbReference type="Proteomes" id="UP001218788">
    <property type="component" value="Unassembled WGS sequence"/>
</dbReference>
<dbReference type="InterPro" id="IPR013785">
    <property type="entry name" value="Aldolase_TIM"/>
</dbReference>
<dbReference type="InterPro" id="IPR031338">
    <property type="entry name" value="KDPG/KHG_AS_2"/>
</dbReference>
<reference evidence="6 7" key="1">
    <citation type="submission" date="2022-10" db="EMBL/GenBank/DDBJ databases">
        <title>Alteromonas sp. chi3 Genome sequencing.</title>
        <authorList>
            <person name="Park S."/>
        </authorList>
    </citation>
    <scope>NUCLEOTIDE SEQUENCE [LARGE SCALE GENOMIC DNA]</scope>
    <source>
        <strain evidence="7">chi3</strain>
    </source>
</reference>
<dbReference type="GO" id="GO:0008675">
    <property type="term" value="F:2-dehydro-3-deoxy-phosphogluconate aldolase activity"/>
    <property type="evidence" value="ECO:0007669"/>
    <property type="project" value="UniProtKB-EC"/>
</dbReference>
<dbReference type="CDD" id="cd00452">
    <property type="entry name" value="KDPG_aldolase"/>
    <property type="match status" value="1"/>
</dbReference>
<keyword evidence="5" id="KW-0119">Carbohydrate metabolism</keyword>
<comment type="caution">
    <text evidence="6">The sequence shown here is derived from an EMBL/GenBank/DDBJ whole genome shotgun (WGS) entry which is preliminary data.</text>
</comment>
<accession>A0ABT5L487</accession>
<dbReference type="NCBIfam" id="NF004325">
    <property type="entry name" value="PRK05718.1"/>
    <property type="match status" value="1"/>
</dbReference>
<keyword evidence="7" id="KW-1185">Reference proteome</keyword>
<comment type="similarity">
    <text evidence="2">Belongs to the KHG/KDPG aldolase family.</text>
</comment>
<dbReference type="InterPro" id="IPR000887">
    <property type="entry name" value="Aldlse_KDPG_KHG"/>
</dbReference>
<dbReference type="PROSITE" id="PS00160">
    <property type="entry name" value="ALDOLASE_KDPG_KHG_2"/>
    <property type="match status" value="1"/>
</dbReference>
<dbReference type="GO" id="GO:0008700">
    <property type="term" value="F:(R,S)-4-hydroxy-2-oxoglutarate aldolase activity"/>
    <property type="evidence" value="ECO:0007669"/>
    <property type="project" value="UniProtKB-EC"/>
</dbReference>
<evidence type="ECO:0000256" key="5">
    <source>
        <dbReference type="ARBA" id="ARBA00023277"/>
    </source>
</evidence>
<dbReference type="Pfam" id="PF01081">
    <property type="entry name" value="Aldolase"/>
    <property type="match status" value="1"/>
</dbReference>
<dbReference type="EC" id="4.1.2.14" evidence="6"/>
<gene>
    <name evidence="6" type="primary">eda</name>
    <name evidence="6" type="ORF">OIK42_13965</name>
</gene>
<evidence type="ECO:0000256" key="4">
    <source>
        <dbReference type="ARBA" id="ARBA00023239"/>
    </source>
</evidence>
<dbReference type="PANTHER" id="PTHR30246:SF1">
    <property type="entry name" value="2-DEHYDRO-3-DEOXY-6-PHOSPHOGALACTONATE ALDOLASE-RELATED"/>
    <property type="match status" value="1"/>
</dbReference>
<dbReference type="PANTHER" id="PTHR30246">
    <property type="entry name" value="2-KETO-3-DEOXY-6-PHOSPHOGLUCONATE ALDOLASE"/>
    <property type="match status" value="1"/>
</dbReference>
<dbReference type="Gene3D" id="3.20.20.70">
    <property type="entry name" value="Aldolase class I"/>
    <property type="match status" value="1"/>
</dbReference>
<dbReference type="SUPFAM" id="SSF51569">
    <property type="entry name" value="Aldolase"/>
    <property type="match status" value="1"/>
</dbReference>
<keyword evidence="4 6" id="KW-0456">Lyase</keyword>
<evidence type="ECO:0000313" key="6">
    <source>
        <dbReference type="EMBL" id="MDC8831859.1"/>
    </source>
</evidence>
<name>A0ABT5L487_9ALTE</name>
<dbReference type="EC" id="4.1.3.16" evidence="6"/>
<evidence type="ECO:0000313" key="7">
    <source>
        <dbReference type="Proteomes" id="UP001218788"/>
    </source>
</evidence>
<comment type="pathway">
    <text evidence="1">Carbohydrate acid metabolism.</text>
</comment>
<evidence type="ECO:0000256" key="1">
    <source>
        <dbReference type="ARBA" id="ARBA00004761"/>
    </source>
</evidence>
<evidence type="ECO:0000256" key="2">
    <source>
        <dbReference type="ARBA" id="ARBA00006906"/>
    </source>
</evidence>
<dbReference type="NCBIfam" id="TIGR01182">
    <property type="entry name" value="eda"/>
    <property type="match status" value="1"/>
</dbReference>
<proteinExistence type="inferred from homology"/>